<dbReference type="PANTHER" id="PTHR33236">
    <property type="entry name" value="INTRAFLAGELLAR TRANSPORT PROTEIN 122 FAMILY PROTEIN-RELATED"/>
    <property type="match status" value="1"/>
</dbReference>
<dbReference type="PANTHER" id="PTHR33236:SF5">
    <property type="entry name" value="CUB DOMAIN-CONTAINING PROTEIN"/>
    <property type="match status" value="1"/>
</dbReference>
<feature type="domain" description="CUB" evidence="1">
    <location>
        <begin position="41"/>
        <end position="99"/>
    </location>
</feature>
<keyword evidence="3" id="KW-1185">Reference proteome</keyword>
<evidence type="ECO:0000313" key="2">
    <source>
        <dbReference type="EMBL" id="QQP34788.1"/>
    </source>
</evidence>
<dbReference type="EMBL" id="CP045906">
    <property type="protein sequence ID" value="QQP34788.1"/>
    <property type="molecule type" value="Genomic_DNA"/>
</dbReference>
<protein>
    <submittedName>
        <fullName evidence="2">LOC100745028</fullName>
    </submittedName>
</protein>
<feature type="non-terminal residue" evidence="2">
    <location>
        <position position="1"/>
    </location>
</feature>
<proteinExistence type="predicted"/>
<accession>A0A7T8GNG9</accession>
<dbReference type="Pfam" id="PF26080">
    <property type="entry name" value="CUB_animal"/>
    <property type="match status" value="1"/>
</dbReference>
<evidence type="ECO:0000259" key="1">
    <source>
        <dbReference type="Pfam" id="PF26080"/>
    </source>
</evidence>
<dbReference type="InterPro" id="IPR058698">
    <property type="entry name" value="CUB_metazoa"/>
</dbReference>
<dbReference type="Proteomes" id="UP000595437">
    <property type="component" value="Chromosome 17"/>
</dbReference>
<reference evidence="3" key="1">
    <citation type="submission" date="2021-01" db="EMBL/GenBank/DDBJ databases">
        <title>Caligus Genome Assembly.</title>
        <authorList>
            <person name="Gallardo-Escarate C."/>
        </authorList>
    </citation>
    <scope>NUCLEOTIDE SEQUENCE [LARGE SCALE GENOMIC DNA]</scope>
</reference>
<evidence type="ECO:0000313" key="3">
    <source>
        <dbReference type="Proteomes" id="UP000595437"/>
    </source>
</evidence>
<feature type="non-terminal residue" evidence="2">
    <location>
        <position position="175"/>
    </location>
</feature>
<dbReference type="AlphaFoldDB" id="A0A7T8GNG9"/>
<sequence length="175" mass="19098">ILDASDQCNTLAFTIGSSTGVTREWSIKVTQYTCGDLDAGPPGCLQYLNSESGDVASFNFRTDSAAVPITATHLADQHYSICFRRGANKCRICYSPHVNDPTADADTALSPLMASVSPVMRPQSPVWTRSAPQTSLRSLAPWLTQSLWQPLTELIDSVDGSFHPPEKPWIPLRFA</sequence>
<organism evidence="2 3">
    <name type="scientific">Caligus rogercresseyi</name>
    <name type="common">Sea louse</name>
    <dbReference type="NCBI Taxonomy" id="217165"/>
    <lineage>
        <taxon>Eukaryota</taxon>
        <taxon>Metazoa</taxon>
        <taxon>Ecdysozoa</taxon>
        <taxon>Arthropoda</taxon>
        <taxon>Crustacea</taxon>
        <taxon>Multicrustacea</taxon>
        <taxon>Hexanauplia</taxon>
        <taxon>Copepoda</taxon>
        <taxon>Siphonostomatoida</taxon>
        <taxon>Caligidae</taxon>
        <taxon>Caligus</taxon>
    </lineage>
</organism>
<dbReference type="OrthoDB" id="6342934at2759"/>
<gene>
    <name evidence="2" type="ORF">FKW44_022792</name>
</gene>
<name>A0A7T8GNG9_CALRO</name>